<reference evidence="2" key="1">
    <citation type="submission" date="2014-09" db="EMBL/GenBank/DDBJ databases">
        <authorList>
            <person name="Magalhaes I.L.F."/>
            <person name="Oliveira U."/>
            <person name="Santos F.R."/>
            <person name="Vidigal T.H.D.A."/>
            <person name="Brescovit A.D."/>
            <person name="Santos A.J."/>
        </authorList>
    </citation>
    <scope>NUCLEOTIDE SEQUENCE</scope>
    <source>
        <tissue evidence="2">Shoot tissue taken approximately 20 cm above the soil surface</tissue>
    </source>
</reference>
<organism evidence="2">
    <name type="scientific">Arundo donax</name>
    <name type="common">Giant reed</name>
    <name type="synonym">Donax arundinaceus</name>
    <dbReference type="NCBI Taxonomy" id="35708"/>
    <lineage>
        <taxon>Eukaryota</taxon>
        <taxon>Viridiplantae</taxon>
        <taxon>Streptophyta</taxon>
        <taxon>Embryophyta</taxon>
        <taxon>Tracheophyta</taxon>
        <taxon>Spermatophyta</taxon>
        <taxon>Magnoliopsida</taxon>
        <taxon>Liliopsida</taxon>
        <taxon>Poales</taxon>
        <taxon>Poaceae</taxon>
        <taxon>PACMAD clade</taxon>
        <taxon>Arundinoideae</taxon>
        <taxon>Arundineae</taxon>
        <taxon>Arundo</taxon>
    </lineage>
</organism>
<accession>A0A0A9FMK6</accession>
<dbReference type="EMBL" id="GBRH01188333">
    <property type="protein sequence ID" value="JAE09563.1"/>
    <property type="molecule type" value="Transcribed_RNA"/>
</dbReference>
<protein>
    <submittedName>
        <fullName evidence="2">Uncharacterized protein</fullName>
    </submittedName>
</protein>
<dbReference type="AlphaFoldDB" id="A0A0A9FMK6"/>
<sequence>MLVTTQNNVGRICNLSCLNAQEAEDPYMWPIFAAVYAFPSVALHTHHLPLWVVLCLCSSWLLAAVSTIIGGLAPQFTGLHAWPSSIIALFDEDFLGFVVGS</sequence>
<keyword evidence="1" id="KW-1133">Transmembrane helix</keyword>
<reference evidence="2" key="2">
    <citation type="journal article" date="2015" name="Data Brief">
        <title>Shoot transcriptome of the giant reed, Arundo donax.</title>
        <authorList>
            <person name="Barrero R.A."/>
            <person name="Guerrero F.D."/>
            <person name="Moolhuijzen P."/>
            <person name="Goolsby J.A."/>
            <person name="Tidwell J."/>
            <person name="Bellgard S.E."/>
            <person name="Bellgard M.I."/>
        </authorList>
    </citation>
    <scope>NUCLEOTIDE SEQUENCE</scope>
    <source>
        <tissue evidence="2">Shoot tissue taken approximately 20 cm above the soil surface</tissue>
    </source>
</reference>
<name>A0A0A9FMK6_ARUDO</name>
<feature type="transmembrane region" description="Helical" evidence="1">
    <location>
        <begin position="50"/>
        <end position="73"/>
    </location>
</feature>
<evidence type="ECO:0000256" key="1">
    <source>
        <dbReference type="SAM" id="Phobius"/>
    </source>
</evidence>
<evidence type="ECO:0000313" key="2">
    <source>
        <dbReference type="EMBL" id="JAE09563.1"/>
    </source>
</evidence>
<keyword evidence="1" id="KW-0472">Membrane</keyword>
<feature type="transmembrane region" description="Helical" evidence="1">
    <location>
        <begin position="27"/>
        <end position="43"/>
    </location>
</feature>
<proteinExistence type="predicted"/>
<keyword evidence="1" id="KW-0812">Transmembrane</keyword>